<evidence type="ECO:0000259" key="1">
    <source>
        <dbReference type="Pfam" id="PF14231"/>
    </source>
</evidence>
<dbReference type="Gene3D" id="2.40.128.580">
    <property type="entry name" value="GXWXG domain"/>
    <property type="match status" value="1"/>
</dbReference>
<organism evidence="3 4">
    <name type="scientific">Alcanivorax jadensis T9</name>
    <dbReference type="NCBI Taxonomy" id="1177181"/>
    <lineage>
        <taxon>Bacteria</taxon>
        <taxon>Pseudomonadati</taxon>
        <taxon>Pseudomonadota</taxon>
        <taxon>Gammaproteobacteria</taxon>
        <taxon>Oceanospirillales</taxon>
        <taxon>Alcanivoracaceae</taxon>
        <taxon>Alcanivorax</taxon>
    </lineage>
</organism>
<evidence type="ECO:0000313" key="3">
    <source>
        <dbReference type="EMBL" id="KGD61821.1"/>
    </source>
</evidence>
<dbReference type="InterPro" id="IPR025951">
    <property type="entry name" value="GXWXG_dom"/>
</dbReference>
<comment type="caution">
    <text evidence="3">The sequence shown here is derived from an EMBL/GenBank/DDBJ whole genome shotgun (WGS) entry which is preliminary data.</text>
</comment>
<dbReference type="Pfam" id="PF14231">
    <property type="entry name" value="GXWXG"/>
    <property type="match status" value="1"/>
</dbReference>
<gene>
    <name evidence="3" type="ORF">T9A_01030</name>
</gene>
<feature type="domain" description="GXWXG" evidence="1">
    <location>
        <begin position="32"/>
        <end position="90"/>
    </location>
</feature>
<evidence type="ECO:0000259" key="2">
    <source>
        <dbReference type="Pfam" id="PF14232"/>
    </source>
</evidence>
<dbReference type="RefSeq" id="WP_084573399.1">
    <property type="nucleotide sequence ID" value="NZ_ARXU01000003.1"/>
</dbReference>
<name>A0ABR4WE69_9GAMM</name>
<protein>
    <recommendedName>
        <fullName evidence="5">GXWXG domain-containing protein</fullName>
    </recommendedName>
</protein>
<feature type="domain" description="DUF4334" evidence="2">
    <location>
        <begin position="135"/>
        <end position="189"/>
    </location>
</feature>
<evidence type="ECO:0000313" key="4">
    <source>
        <dbReference type="Proteomes" id="UP000029443"/>
    </source>
</evidence>
<evidence type="ECO:0008006" key="5">
    <source>
        <dbReference type="Google" id="ProtNLM"/>
    </source>
</evidence>
<dbReference type="InterPro" id="IPR025568">
    <property type="entry name" value="DUF4334"/>
</dbReference>
<keyword evidence="4" id="KW-1185">Reference proteome</keyword>
<dbReference type="EMBL" id="ARXU01000003">
    <property type="protein sequence ID" value="KGD61821.1"/>
    <property type="molecule type" value="Genomic_DNA"/>
</dbReference>
<dbReference type="Pfam" id="PF14232">
    <property type="entry name" value="DUF4334"/>
    <property type="match status" value="1"/>
</dbReference>
<proteinExistence type="predicted"/>
<dbReference type="Proteomes" id="UP000029443">
    <property type="component" value="Unassembled WGS sequence"/>
</dbReference>
<accession>A0ABR4WE69</accession>
<sequence length="192" mass="21511">MGASQADQSKLKTISFAAAQQAGRVSPDDALALYDALEPIETDFMIGAWKGEGFETGHPLDGVLERCHWHGKRFDSAEHVHPLVFRKASGELTTVKPLLVMPGLGLLDRLPFLKSERVGKLFQWMLPLLSGRQSAARLRMVNYRGKTSATMSYDNLPINDVFRKVDANTVLGIMDLKGMKQPFFFVLRRDNY</sequence>
<reference evidence="3 4" key="1">
    <citation type="submission" date="2012-09" db="EMBL/GenBank/DDBJ databases">
        <title>Genome Sequence of alkane-degrading Bacterium Alcanivorax jadensis T9.</title>
        <authorList>
            <person name="Lai Q."/>
            <person name="Shao Z."/>
        </authorList>
    </citation>
    <scope>NUCLEOTIDE SEQUENCE [LARGE SCALE GENOMIC DNA]</scope>
    <source>
        <strain evidence="3 4">T9</strain>
    </source>
</reference>